<dbReference type="PROSITE" id="PS51257">
    <property type="entry name" value="PROKAR_LIPOPROTEIN"/>
    <property type="match status" value="1"/>
</dbReference>
<organism evidence="4 5">
    <name type="scientific">Metabacillus sediminilitoris</name>
    <dbReference type="NCBI Taxonomy" id="2567941"/>
    <lineage>
        <taxon>Bacteria</taxon>
        <taxon>Bacillati</taxon>
        <taxon>Bacillota</taxon>
        <taxon>Bacilli</taxon>
        <taxon>Bacillales</taxon>
        <taxon>Bacillaceae</taxon>
        <taxon>Metabacillus</taxon>
    </lineage>
</organism>
<keyword evidence="5" id="KW-1185">Reference proteome</keyword>
<gene>
    <name evidence="4" type="ORF">E6W99_00735</name>
</gene>
<accession>A0A4S4C5U9</accession>
<keyword evidence="3" id="KW-0378">Hydrolase</keyword>
<dbReference type="GO" id="GO:0004519">
    <property type="term" value="F:endonuclease activity"/>
    <property type="evidence" value="ECO:0007669"/>
    <property type="project" value="UniProtKB-KW"/>
</dbReference>
<evidence type="ECO:0000313" key="4">
    <source>
        <dbReference type="EMBL" id="THF83206.1"/>
    </source>
</evidence>
<dbReference type="PROSITE" id="PS50830">
    <property type="entry name" value="TNASE_3"/>
    <property type="match status" value="1"/>
</dbReference>
<dbReference type="InterPro" id="IPR016071">
    <property type="entry name" value="Staphylococal_nuclease_OB-fold"/>
</dbReference>
<proteinExistence type="predicted"/>
<dbReference type="PANTHER" id="PTHR12302:SF3">
    <property type="entry name" value="SERINE_THREONINE-PROTEIN KINASE 31"/>
    <property type="match status" value="1"/>
</dbReference>
<reference evidence="4 5" key="1">
    <citation type="submission" date="2019-04" db="EMBL/GenBank/DDBJ databases">
        <title>Bacillus sediminilitoris sp. nov., isolated from a tidal flat sediment on the East China Sea.</title>
        <authorList>
            <person name="Wei Y."/>
            <person name="Mao H."/>
            <person name="Fang J."/>
        </authorList>
    </citation>
    <scope>NUCLEOTIDE SEQUENCE [LARGE SCALE GENOMIC DNA]</scope>
    <source>
        <strain evidence="4 5">DSL-17</strain>
    </source>
</reference>
<comment type="caution">
    <text evidence="4">The sequence shown here is derived from an EMBL/GenBank/DDBJ whole genome shotgun (WGS) entry which is preliminary data.</text>
</comment>
<evidence type="ECO:0000256" key="3">
    <source>
        <dbReference type="ARBA" id="ARBA00022801"/>
    </source>
</evidence>
<dbReference type="EMBL" id="SSNT01000001">
    <property type="protein sequence ID" value="THF83206.1"/>
    <property type="molecule type" value="Genomic_DNA"/>
</dbReference>
<keyword evidence="2" id="KW-0255">Endonuclease</keyword>
<dbReference type="PANTHER" id="PTHR12302">
    <property type="entry name" value="EBNA2 BINDING PROTEIN P100"/>
    <property type="match status" value="1"/>
</dbReference>
<evidence type="ECO:0000313" key="5">
    <source>
        <dbReference type="Proteomes" id="UP000310334"/>
    </source>
</evidence>
<name>A0A4S4C5U9_9BACI</name>
<evidence type="ECO:0000256" key="2">
    <source>
        <dbReference type="ARBA" id="ARBA00022759"/>
    </source>
</evidence>
<protein>
    <submittedName>
        <fullName evidence="4">Nuclease</fullName>
    </submittedName>
</protein>
<dbReference type="Pfam" id="PF00565">
    <property type="entry name" value="SNase"/>
    <property type="match status" value="1"/>
</dbReference>
<evidence type="ECO:0000256" key="1">
    <source>
        <dbReference type="ARBA" id="ARBA00022722"/>
    </source>
</evidence>
<dbReference type="AlphaFoldDB" id="A0A4S4C5U9"/>
<dbReference type="GO" id="GO:0003676">
    <property type="term" value="F:nucleic acid binding"/>
    <property type="evidence" value="ECO:0007669"/>
    <property type="project" value="InterPro"/>
</dbReference>
<dbReference type="GO" id="GO:0016787">
    <property type="term" value="F:hydrolase activity"/>
    <property type="evidence" value="ECO:0007669"/>
    <property type="project" value="UniProtKB-KW"/>
</dbReference>
<dbReference type="PROSITE" id="PS01123">
    <property type="entry name" value="TNASE_1"/>
    <property type="match status" value="1"/>
</dbReference>
<dbReference type="SMART" id="SM00318">
    <property type="entry name" value="SNc"/>
    <property type="match status" value="1"/>
</dbReference>
<dbReference type="OrthoDB" id="4376109at2"/>
<dbReference type="Gene3D" id="2.40.50.90">
    <property type="match status" value="1"/>
</dbReference>
<sequence>MKGKSIVKKWILVIAVLFITVGCELDQGKSNFIPAEVTKVVDGDTVKVMVNGQEETVRMLLIDTPETVHPTKPVQPYGSEASHFVKEMLNGQTIQLEMDIGERDKYGRLLAYVYVNDQMVNKLLLKKGLARVAYVFEPNTKYVDDFYEIQKQARQQAIGIWSMENYATDQGFNDESDKLQQSSNTKNGNGCSIKGNINSNGEKIYHTEESSSYHVTKPEEIFCTEEEAVAAGYRAVKR</sequence>
<dbReference type="InterPro" id="IPR035437">
    <property type="entry name" value="SNase_OB-fold_sf"/>
</dbReference>
<dbReference type="CDD" id="cd00175">
    <property type="entry name" value="SNc"/>
    <property type="match status" value="1"/>
</dbReference>
<dbReference type="PROSITE" id="PS01284">
    <property type="entry name" value="TNASE_2"/>
    <property type="match status" value="1"/>
</dbReference>
<dbReference type="InterPro" id="IPR002071">
    <property type="entry name" value="Thermonucl_AS"/>
</dbReference>
<keyword evidence="1" id="KW-0540">Nuclease</keyword>
<dbReference type="Proteomes" id="UP000310334">
    <property type="component" value="Unassembled WGS sequence"/>
</dbReference>
<dbReference type="SUPFAM" id="SSF50199">
    <property type="entry name" value="Staphylococcal nuclease"/>
    <property type="match status" value="1"/>
</dbReference>